<sequence length="441" mass="46330">MMNTFMTIASLGATLFAGQVFALPLTSSSSATSYSLIADWSGPSFFSNFAAYTGSDPTQGSVNYVGLDTAASTGLAGFIHYAATNTSNAYIGVDYTTKSAMRASVRLTSQVKFDAPVVLVSDIVHAPAAYGSWPALWMLGDESASGTWPANGGEYDYFENVNAADYNSMTMHTAPGCTVDNSSTAFQGTLNNTNCNANSGDDGCSIKMPVFSSGSALATAGAAFNKQGGGVYVSSWTPTSVTTWLFARSNLPADLVAGNPNPALWTSAKPLAHFAGTECDFTSSLSKMVHVIDHTFCGSWAGAPDVWQSSGAAAATNSATCAEYVQINPAAFKDAYFEIASIRVYGAPGVAAGRSTYAKRDAAPEITYPVIRTIGDDCPEMANATVTSVAAHNISHAHGYIPHPHPHHHHHHRNQTANGTAFSHEGLCQTTRRAEAHPNDE</sequence>
<evidence type="ECO:0000313" key="3">
    <source>
        <dbReference type="EMBL" id="KAK5113489.1"/>
    </source>
</evidence>
<dbReference type="Pfam" id="PF26113">
    <property type="entry name" value="GH16_XgeA"/>
    <property type="match status" value="1"/>
</dbReference>
<dbReference type="PANTHER" id="PTHR10963">
    <property type="entry name" value="GLYCOSYL HYDROLASE-RELATED"/>
    <property type="match status" value="1"/>
</dbReference>
<dbReference type="Proteomes" id="UP001310890">
    <property type="component" value="Unassembled WGS sequence"/>
</dbReference>
<reference evidence="3" key="1">
    <citation type="submission" date="2023-08" db="EMBL/GenBank/DDBJ databases">
        <title>Black Yeasts Isolated from many extreme environments.</title>
        <authorList>
            <person name="Coleine C."/>
            <person name="Stajich J.E."/>
            <person name="Selbmann L."/>
        </authorList>
    </citation>
    <scope>NUCLEOTIDE SEQUENCE</scope>
    <source>
        <strain evidence="3">CCFEE 5401</strain>
    </source>
</reference>
<protein>
    <recommendedName>
        <fullName evidence="2">GH16 domain-containing protein</fullName>
    </recommendedName>
</protein>
<dbReference type="GO" id="GO:0009251">
    <property type="term" value="P:glucan catabolic process"/>
    <property type="evidence" value="ECO:0007669"/>
    <property type="project" value="TreeGrafter"/>
</dbReference>
<dbReference type="SUPFAM" id="SSF49899">
    <property type="entry name" value="Concanavalin A-like lectins/glucanases"/>
    <property type="match status" value="1"/>
</dbReference>
<dbReference type="EMBL" id="JAVRRL010000023">
    <property type="protein sequence ID" value="KAK5113489.1"/>
    <property type="molecule type" value="Genomic_DNA"/>
</dbReference>
<evidence type="ECO:0000256" key="1">
    <source>
        <dbReference type="SAM" id="SignalP"/>
    </source>
</evidence>
<dbReference type="InterPro" id="IPR013320">
    <property type="entry name" value="ConA-like_dom_sf"/>
</dbReference>
<evidence type="ECO:0000313" key="4">
    <source>
        <dbReference type="Proteomes" id="UP001310890"/>
    </source>
</evidence>
<accession>A0AAN7YH08</accession>
<organism evidence="3 4">
    <name type="scientific">Meristemomyces frigidus</name>
    <dbReference type="NCBI Taxonomy" id="1508187"/>
    <lineage>
        <taxon>Eukaryota</taxon>
        <taxon>Fungi</taxon>
        <taxon>Dikarya</taxon>
        <taxon>Ascomycota</taxon>
        <taxon>Pezizomycotina</taxon>
        <taxon>Dothideomycetes</taxon>
        <taxon>Dothideomycetidae</taxon>
        <taxon>Mycosphaerellales</taxon>
        <taxon>Teratosphaeriaceae</taxon>
        <taxon>Meristemomyces</taxon>
    </lineage>
</organism>
<name>A0AAN7YH08_9PEZI</name>
<comment type="caution">
    <text evidence="3">The sequence shown here is derived from an EMBL/GenBank/DDBJ whole genome shotgun (WGS) entry which is preliminary data.</text>
</comment>
<feature type="signal peptide" evidence="1">
    <location>
        <begin position="1"/>
        <end position="22"/>
    </location>
</feature>
<dbReference type="InterPro" id="IPR000757">
    <property type="entry name" value="Beta-glucanase-like"/>
</dbReference>
<dbReference type="Gene3D" id="2.60.120.200">
    <property type="match status" value="1"/>
</dbReference>
<feature type="chain" id="PRO_5042879323" description="GH16 domain-containing protein" evidence="1">
    <location>
        <begin position="23"/>
        <end position="441"/>
    </location>
</feature>
<dbReference type="InterPro" id="IPR050546">
    <property type="entry name" value="Glycosyl_Hydrlase_16"/>
</dbReference>
<dbReference type="AlphaFoldDB" id="A0AAN7YH08"/>
<evidence type="ECO:0000259" key="2">
    <source>
        <dbReference type="PROSITE" id="PS51762"/>
    </source>
</evidence>
<proteinExistence type="predicted"/>
<gene>
    <name evidence="3" type="ORF">LTR62_003358</name>
</gene>
<feature type="domain" description="GH16" evidence="2">
    <location>
        <begin position="38"/>
        <end position="309"/>
    </location>
</feature>
<keyword evidence="1" id="KW-0732">Signal</keyword>
<dbReference type="GO" id="GO:0004553">
    <property type="term" value="F:hydrolase activity, hydrolyzing O-glycosyl compounds"/>
    <property type="evidence" value="ECO:0007669"/>
    <property type="project" value="InterPro"/>
</dbReference>
<dbReference type="PANTHER" id="PTHR10963:SF24">
    <property type="entry name" value="GLYCOSIDASE C21B10.07-RELATED"/>
    <property type="match status" value="1"/>
</dbReference>
<dbReference type="PROSITE" id="PS51762">
    <property type="entry name" value="GH16_2"/>
    <property type="match status" value="1"/>
</dbReference>